<comment type="subcellular location">
    <subcellularLocation>
        <location evidence="5">Cytoplasm</location>
    </subcellularLocation>
</comment>
<dbReference type="InterPro" id="IPR003732">
    <property type="entry name" value="Daa-tRNA_deacyls_DTD"/>
</dbReference>
<dbReference type="EMBL" id="BNJQ01000038">
    <property type="protein sequence ID" value="GHP12036.1"/>
    <property type="molecule type" value="Genomic_DNA"/>
</dbReference>
<dbReference type="GO" id="GO:0005737">
    <property type="term" value="C:cytoplasm"/>
    <property type="evidence" value="ECO:0007669"/>
    <property type="project" value="UniProtKB-SubCell"/>
</dbReference>
<name>A0A830HX49_9CHLO</name>
<dbReference type="OrthoDB" id="275783at2759"/>
<dbReference type="GO" id="GO:0051500">
    <property type="term" value="F:D-tyrosyl-tRNA(Tyr) deacylase activity"/>
    <property type="evidence" value="ECO:0007669"/>
    <property type="project" value="TreeGrafter"/>
</dbReference>
<dbReference type="Proteomes" id="UP000660262">
    <property type="component" value="Unassembled WGS sequence"/>
</dbReference>
<dbReference type="EC" id="3.1.1.96" evidence="2 5"/>
<reference evidence="6" key="1">
    <citation type="submission" date="2020-10" db="EMBL/GenBank/DDBJ databases">
        <title>Unveiling of a novel bifunctional photoreceptor, Dualchrome1, isolated from a cosmopolitan green alga.</title>
        <authorList>
            <person name="Suzuki S."/>
            <person name="Kawachi M."/>
        </authorList>
    </citation>
    <scope>NUCLEOTIDE SEQUENCE</scope>
    <source>
        <strain evidence="6">NIES 2893</strain>
    </source>
</reference>
<dbReference type="PANTHER" id="PTHR10472">
    <property type="entry name" value="D-TYROSYL-TRNA TYR DEACYLASE"/>
    <property type="match status" value="1"/>
</dbReference>
<dbReference type="AlphaFoldDB" id="A0A830HX49"/>
<evidence type="ECO:0000256" key="3">
    <source>
        <dbReference type="ARBA" id="ARBA00047676"/>
    </source>
</evidence>
<evidence type="ECO:0000313" key="7">
    <source>
        <dbReference type="Proteomes" id="UP000660262"/>
    </source>
</evidence>
<comment type="caution">
    <text evidence="6">The sequence shown here is derived from an EMBL/GenBank/DDBJ whole genome shotgun (WGS) entry which is preliminary data.</text>
</comment>
<evidence type="ECO:0000256" key="4">
    <source>
        <dbReference type="ARBA" id="ARBA00048018"/>
    </source>
</evidence>
<keyword evidence="5" id="KW-0820">tRNA-binding</keyword>
<evidence type="ECO:0000256" key="1">
    <source>
        <dbReference type="ARBA" id="ARBA00009673"/>
    </source>
</evidence>
<gene>
    <name evidence="6" type="ORF">PPROV_001076300</name>
</gene>
<sequence length="226" mass="24790">MRNNEEHDADAYTSVRLSLSLSLRRWPSSSPSSTRPRNKRRASALNNLSSLLDCSLPTPSEAVAVAVASVSVSGGSQVSCIGPGLLLLVGIRDTDTRLEAEKLASKVANVRIWPSDDGSKPWHESVTKQGSQREVLCVSQFTLYGDVRKGNKPDWHHAMAPTQARELYDEFKAMLKKKLKLESDVKDGVFGAKMDVSLVNDGPITLFLEYENETEPSRHPSRPTGG</sequence>
<dbReference type="InterPro" id="IPR023509">
    <property type="entry name" value="DTD-like_sf"/>
</dbReference>
<proteinExistence type="inferred from homology"/>
<keyword evidence="5" id="KW-0378">Hydrolase</keyword>
<accession>A0A830HX49</accession>
<evidence type="ECO:0000313" key="6">
    <source>
        <dbReference type="EMBL" id="GHP12036.1"/>
    </source>
</evidence>
<dbReference type="FunFam" id="3.50.80.10:FF:000001">
    <property type="entry name" value="D-aminoacyl-tRNA deacylase"/>
    <property type="match status" value="1"/>
</dbReference>
<evidence type="ECO:0000256" key="2">
    <source>
        <dbReference type="ARBA" id="ARBA00013056"/>
    </source>
</evidence>
<comment type="catalytic activity">
    <reaction evidence="4">
        <text>a D-aminoacyl-tRNA + H2O = a tRNA + a D-alpha-amino acid + H(+)</text>
        <dbReference type="Rhea" id="RHEA:13953"/>
        <dbReference type="Rhea" id="RHEA-COMP:10123"/>
        <dbReference type="Rhea" id="RHEA-COMP:10124"/>
        <dbReference type="ChEBI" id="CHEBI:15377"/>
        <dbReference type="ChEBI" id="CHEBI:15378"/>
        <dbReference type="ChEBI" id="CHEBI:59871"/>
        <dbReference type="ChEBI" id="CHEBI:78442"/>
        <dbReference type="ChEBI" id="CHEBI:79333"/>
        <dbReference type="EC" id="3.1.1.96"/>
    </reaction>
</comment>
<protein>
    <recommendedName>
        <fullName evidence="2 5">D-aminoacyl-tRNA deacylase</fullName>
        <ecNumber evidence="2 5">3.1.1.96</ecNumber>
    </recommendedName>
</protein>
<keyword evidence="5" id="KW-0694">RNA-binding</keyword>
<organism evidence="6 7">
    <name type="scientific">Pycnococcus provasolii</name>
    <dbReference type="NCBI Taxonomy" id="41880"/>
    <lineage>
        <taxon>Eukaryota</taxon>
        <taxon>Viridiplantae</taxon>
        <taxon>Chlorophyta</taxon>
        <taxon>Pseudoscourfieldiophyceae</taxon>
        <taxon>Pseudoscourfieldiales</taxon>
        <taxon>Pycnococcaceae</taxon>
        <taxon>Pycnococcus</taxon>
    </lineage>
</organism>
<dbReference type="NCBIfam" id="TIGR00256">
    <property type="entry name" value="D-aminoacyl-tRNA deacylase"/>
    <property type="match status" value="1"/>
</dbReference>
<comment type="catalytic activity">
    <reaction evidence="3">
        <text>glycyl-tRNA(Ala) + H2O = tRNA(Ala) + glycine + H(+)</text>
        <dbReference type="Rhea" id="RHEA:53744"/>
        <dbReference type="Rhea" id="RHEA-COMP:9657"/>
        <dbReference type="Rhea" id="RHEA-COMP:13640"/>
        <dbReference type="ChEBI" id="CHEBI:15377"/>
        <dbReference type="ChEBI" id="CHEBI:15378"/>
        <dbReference type="ChEBI" id="CHEBI:57305"/>
        <dbReference type="ChEBI" id="CHEBI:78442"/>
        <dbReference type="ChEBI" id="CHEBI:78522"/>
        <dbReference type="EC" id="3.1.1.96"/>
    </reaction>
</comment>
<dbReference type="GO" id="GO:0000049">
    <property type="term" value="F:tRNA binding"/>
    <property type="evidence" value="ECO:0007669"/>
    <property type="project" value="UniProtKB-KW"/>
</dbReference>
<comment type="similarity">
    <text evidence="1 5">Belongs to the DTD family.</text>
</comment>
<dbReference type="SUPFAM" id="SSF69500">
    <property type="entry name" value="DTD-like"/>
    <property type="match status" value="1"/>
</dbReference>
<keyword evidence="5" id="KW-0963">Cytoplasm</keyword>
<dbReference type="Pfam" id="PF02580">
    <property type="entry name" value="Tyr_Deacylase"/>
    <property type="match status" value="1"/>
</dbReference>
<keyword evidence="7" id="KW-1185">Reference proteome</keyword>
<dbReference type="Gene3D" id="3.50.80.10">
    <property type="entry name" value="D-tyrosyl-tRNA(Tyr) deacylase"/>
    <property type="match status" value="1"/>
</dbReference>
<evidence type="ECO:0000256" key="5">
    <source>
        <dbReference type="RuleBase" id="RU003470"/>
    </source>
</evidence>
<dbReference type="PANTHER" id="PTHR10472:SF5">
    <property type="entry name" value="D-AMINOACYL-TRNA DEACYLASE 1"/>
    <property type="match status" value="1"/>
</dbReference>